<feature type="compositionally biased region" description="Low complexity" evidence="1">
    <location>
        <begin position="177"/>
        <end position="198"/>
    </location>
</feature>
<feature type="compositionally biased region" description="Acidic residues" evidence="1">
    <location>
        <begin position="204"/>
        <end position="236"/>
    </location>
</feature>
<protein>
    <submittedName>
        <fullName evidence="2">Uncharacterized protein</fullName>
    </submittedName>
</protein>
<feature type="region of interest" description="Disordered" evidence="1">
    <location>
        <begin position="53"/>
        <end position="245"/>
    </location>
</feature>
<evidence type="ECO:0000313" key="2">
    <source>
        <dbReference type="EMBL" id="HJG89180.1"/>
    </source>
</evidence>
<sequence>MSRDSRIAYIITQLGELRELLLVIEQAGNAAPGILLKLAREKAEAIDRSTRELRSPQFWAEIENHEPFADTASADNREAEAGEPVPEAEARQEESSPLQEEPEPEEEPWDIPVTPSATPTTETKNEAESPTVPEPEAPAETPPQPEGEPEPEPVTVSEPDSAEQDSEPLYQKEATEEPQTTGENPTTTTTEETGGEEPLYPWEEMNDEELSAAQSDEPEYDDDADDYDDTDYEDTPVADLPADDTAGPVTLEEALQRQHAKELRKALSLNDRFRFRRELFGNSDIRMNETLALIDAMQSYDEAEDYILNDLHWDMDNPEVAEFMKIVQKHFL</sequence>
<dbReference type="RefSeq" id="WP_273306221.1">
    <property type="nucleotide sequence ID" value="NZ_DYUD01000022.1"/>
</dbReference>
<dbReference type="Proteomes" id="UP000757103">
    <property type="component" value="Unassembled WGS sequence"/>
</dbReference>
<dbReference type="EMBL" id="DYUD01000022">
    <property type="protein sequence ID" value="HJG89180.1"/>
    <property type="molecule type" value="Genomic_DNA"/>
</dbReference>
<evidence type="ECO:0000313" key="3">
    <source>
        <dbReference type="Proteomes" id="UP000757103"/>
    </source>
</evidence>
<name>A0A921SUP3_9BACT</name>
<accession>A0A921SUP3</accession>
<comment type="caution">
    <text evidence="2">The sequence shown here is derived from an EMBL/GenBank/DDBJ whole genome shotgun (WGS) entry which is preliminary data.</text>
</comment>
<organism evidence="2 3">
    <name type="scientific">Barnesiella viscericola</name>
    <dbReference type="NCBI Taxonomy" id="397865"/>
    <lineage>
        <taxon>Bacteria</taxon>
        <taxon>Pseudomonadati</taxon>
        <taxon>Bacteroidota</taxon>
        <taxon>Bacteroidia</taxon>
        <taxon>Bacteroidales</taxon>
        <taxon>Barnesiellaceae</taxon>
        <taxon>Barnesiella</taxon>
    </lineage>
</organism>
<evidence type="ECO:0000256" key="1">
    <source>
        <dbReference type="SAM" id="MobiDB-lite"/>
    </source>
</evidence>
<reference evidence="2" key="2">
    <citation type="submission" date="2021-09" db="EMBL/GenBank/DDBJ databases">
        <authorList>
            <person name="Gilroy R."/>
        </authorList>
    </citation>
    <scope>NUCLEOTIDE SEQUENCE</scope>
    <source>
        <strain evidence="2">CHK121-7720</strain>
    </source>
</reference>
<feature type="compositionally biased region" description="Acidic residues" evidence="1">
    <location>
        <begin position="100"/>
        <end position="109"/>
    </location>
</feature>
<proteinExistence type="predicted"/>
<gene>
    <name evidence="2" type="ORF">K8U91_06895</name>
</gene>
<feature type="compositionally biased region" description="Pro residues" evidence="1">
    <location>
        <begin position="132"/>
        <end position="146"/>
    </location>
</feature>
<dbReference type="AlphaFoldDB" id="A0A921SUP3"/>
<reference evidence="2" key="1">
    <citation type="journal article" date="2021" name="PeerJ">
        <title>Extensive microbial diversity within the chicken gut microbiome revealed by metagenomics and culture.</title>
        <authorList>
            <person name="Gilroy R."/>
            <person name="Ravi A."/>
            <person name="Getino M."/>
            <person name="Pursley I."/>
            <person name="Horton D.L."/>
            <person name="Alikhan N.F."/>
            <person name="Baker D."/>
            <person name="Gharbi K."/>
            <person name="Hall N."/>
            <person name="Watson M."/>
            <person name="Adriaenssens E.M."/>
            <person name="Foster-Nyarko E."/>
            <person name="Jarju S."/>
            <person name="Secka A."/>
            <person name="Antonio M."/>
            <person name="Oren A."/>
            <person name="Chaudhuri R.R."/>
            <person name="La Ragione R."/>
            <person name="Hildebrand F."/>
            <person name="Pallen M.J."/>
        </authorList>
    </citation>
    <scope>NUCLEOTIDE SEQUENCE</scope>
    <source>
        <strain evidence="2">CHK121-7720</strain>
    </source>
</reference>